<gene>
    <name evidence="1" type="ORF">N8T08_000891</name>
</gene>
<keyword evidence="2" id="KW-1185">Reference proteome</keyword>
<accession>A0ACC3BBF5</accession>
<dbReference type="Proteomes" id="UP001177260">
    <property type="component" value="Unassembled WGS sequence"/>
</dbReference>
<proteinExistence type="predicted"/>
<sequence>MDLQVVGIGASGQVYSVDDDIVLKTSRILERPHSDAPKSDHYRYASDTLFYINLLEDERTVLQLLQKKPHPHIIEAVDTDRPEGIYLRKYRPLSPHIRSVPNLRMKL</sequence>
<organism evidence="1 2">
    <name type="scientific">Aspergillus melleus</name>
    <dbReference type="NCBI Taxonomy" id="138277"/>
    <lineage>
        <taxon>Eukaryota</taxon>
        <taxon>Fungi</taxon>
        <taxon>Dikarya</taxon>
        <taxon>Ascomycota</taxon>
        <taxon>Pezizomycotina</taxon>
        <taxon>Eurotiomycetes</taxon>
        <taxon>Eurotiomycetidae</taxon>
        <taxon>Eurotiales</taxon>
        <taxon>Aspergillaceae</taxon>
        <taxon>Aspergillus</taxon>
        <taxon>Aspergillus subgen. Circumdati</taxon>
    </lineage>
</organism>
<protein>
    <submittedName>
        <fullName evidence="1">Uncharacterized protein</fullName>
    </submittedName>
</protein>
<reference evidence="1 2" key="1">
    <citation type="journal article" date="2023" name="ACS Omega">
        <title>Identification of the Neoaspergillic Acid Biosynthesis Gene Cluster by Establishing an In Vitro CRISPR-Ribonucleoprotein Genetic System in Aspergillus melleus.</title>
        <authorList>
            <person name="Yuan B."/>
            <person name="Grau M.F."/>
            <person name="Murata R.M."/>
            <person name="Torok T."/>
            <person name="Venkateswaran K."/>
            <person name="Stajich J.E."/>
            <person name="Wang C.C.C."/>
        </authorList>
    </citation>
    <scope>NUCLEOTIDE SEQUENCE [LARGE SCALE GENOMIC DNA]</scope>
    <source>
        <strain evidence="1 2">IMV 1140</strain>
    </source>
</reference>
<comment type="caution">
    <text evidence="1">The sequence shown here is derived from an EMBL/GenBank/DDBJ whole genome shotgun (WGS) entry which is preliminary data.</text>
</comment>
<evidence type="ECO:0000313" key="1">
    <source>
        <dbReference type="EMBL" id="KAK1147549.1"/>
    </source>
</evidence>
<name>A0ACC3BBF5_9EURO</name>
<evidence type="ECO:0000313" key="2">
    <source>
        <dbReference type="Proteomes" id="UP001177260"/>
    </source>
</evidence>
<dbReference type="EMBL" id="JAOPJF010000011">
    <property type="protein sequence ID" value="KAK1147549.1"/>
    <property type="molecule type" value="Genomic_DNA"/>
</dbReference>